<feature type="non-terminal residue" evidence="1">
    <location>
        <position position="1"/>
    </location>
</feature>
<protein>
    <submittedName>
        <fullName evidence="1">Uncharacterized protein</fullName>
    </submittedName>
</protein>
<reference evidence="1" key="1">
    <citation type="journal article" date="2014" name="Front. Microbiol.">
        <title>High frequency of phylogenetically diverse reductive dehalogenase-homologous genes in deep subseafloor sedimentary metagenomes.</title>
        <authorList>
            <person name="Kawai M."/>
            <person name="Futagami T."/>
            <person name="Toyoda A."/>
            <person name="Takaki Y."/>
            <person name="Nishi S."/>
            <person name="Hori S."/>
            <person name="Arai W."/>
            <person name="Tsubouchi T."/>
            <person name="Morono Y."/>
            <person name="Uchiyama I."/>
            <person name="Ito T."/>
            <person name="Fujiyama A."/>
            <person name="Inagaki F."/>
            <person name="Takami H."/>
        </authorList>
    </citation>
    <scope>NUCLEOTIDE SEQUENCE</scope>
    <source>
        <strain evidence="1">Expedition CK06-06</strain>
    </source>
</reference>
<accession>X1LXI1</accession>
<gene>
    <name evidence="1" type="ORF">S03H2_69615</name>
</gene>
<comment type="caution">
    <text evidence="1">The sequence shown here is derived from an EMBL/GenBank/DDBJ whole genome shotgun (WGS) entry which is preliminary data.</text>
</comment>
<dbReference type="EMBL" id="BARU01046043">
    <property type="protein sequence ID" value="GAH98848.1"/>
    <property type="molecule type" value="Genomic_DNA"/>
</dbReference>
<sequence>WEHLIDYGYRICRMTADFPRIENLEDLDWKSYIVAFPDE</sequence>
<proteinExistence type="predicted"/>
<organism evidence="1">
    <name type="scientific">marine sediment metagenome</name>
    <dbReference type="NCBI Taxonomy" id="412755"/>
    <lineage>
        <taxon>unclassified sequences</taxon>
        <taxon>metagenomes</taxon>
        <taxon>ecological metagenomes</taxon>
    </lineage>
</organism>
<evidence type="ECO:0000313" key="1">
    <source>
        <dbReference type="EMBL" id="GAH98848.1"/>
    </source>
</evidence>
<dbReference type="AlphaFoldDB" id="X1LXI1"/>
<name>X1LXI1_9ZZZZ</name>